<accession>Q16CS9</accession>
<dbReference type="CDD" id="cd03441">
    <property type="entry name" value="R_hydratase_like"/>
    <property type="match status" value="1"/>
</dbReference>
<organism evidence="2 3">
    <name type="scientific">Roseobacter denitrificans (strain ATCC 33942 / OCh 114)</name>
    <name type="common">Erythrobacter sp. (strain OCh 114)</name>
    <name type="synonym">Roseobacter denitrificans</name>
    <dbReference type="NCBI Taxonomy" id="375451"/>
    <lineage>
        <taxon>Bacteria</taxon>
        <taxon>Pseudomonadati</taxon>
        <taxon>Pseudomonadota</taxon>
        <taxon>Alphaproteobacteria</taxon>
        <taxon>Rhodobacterales</taxon>
        <taxon>Roseobacteraceae</taxon>
        <taxon>Roseobacter</taxon>
    </lineage>
</organism>
<dbReference type="Pfam" id="PF01575">
    <property type="entry name" value="MaoC_dehydratas"/>
    <property type="match status" value="1"/>
</dbReference>
<dbReference type="PANTHER" id="PTHR43664">
    <property type="entry name" value="MONOAMINE OXIDASE-RELATED"/>
    <property type="match status" value="1"/>
</dbReference>
<dbReference type="Proteomes" id="UP000007029">
    <property type="component" value="Chromosome"/>
</dbReference>
<dbReference type="eggNOG" id="COG2030">
    <property type="taxonomic scope" value="Bacteria"/>
</dbReference>
<evidence type="ECO:0000313" key="3">
    <source>
        <dbReference type="Proteomes" id="UP000007029"/>
    </source>
</evidence>
<dbReference type="HOGENOM" id="CLU_094876_0_0_5"/>
<dbReference type="AlphaFoldDB" id="Q16CS9"/>
<dbReference type="InterPro" id="IPR052342">
    <property type="entry name" value="MCH/BMMD"/>
</dbReference>
<evidence type="ECO:0000313" key="2">
    <source>
        <dbReference type="EMBL" id="ABG30214.1"/>
    </source>
</evidence>
<dbReference type="InterPro" id="IPR029069">
    <property type="entry name" value="HotDog_dom_sf"/>
</dbReference>
<keyword evidence="3" id="KW-1185">Reference proteome</keyword>
<protein>
    <submittedName>
        <fullName evidence="2">MaoC-like protein, putative</fullName>
    </submittedName>
</protein>
<dbReference type="RefSeq" id="WP_011566836.1">
    <property type="nucleotide sequence ID" value="NC_008209.1"/>
</dbReference>
<dbReference type="EMBL" id="CP000362">
    <property type="protein sequence ID" value="ABG30214.1"/>
    <property type="molecule type" value="Genomic_DNA"/>
</dbReference>
<dbReference type="OrthoDB" id="9801735at2"/>
<feature type="domain" description="MaoC-like" evidence="1">
    <location>
        <begin position="25"/>
        <end position="126"/>
    </location>
</feature>
<dbReference type="Gene3D" id="3.10.129.10">
    <property type="entry name" value="Hotdog Thioesterase"/>
    <property type="match status" value="1"/>
</dbReference>
<reference evidence="2 3" key="1">
    <citation type="journal article" date="2007" name="J. Bacteriol.">
        <title>The complete genome sequence of Roseobacter denitrificans reveals a mixotrophic rather than photosynthetic metabolism.</title>
        <authorList>
            <person name="Swingley W.D."/>
            <person name="Sadekar S."/>
            <person name="Mastrian S.D."/>
            <person name="Matthies H.J."/>
            <person name="Hao J."/>
            <person name="Ramos H."/>
            <person name="Acharya C.R."/>
            <person name="Conrad A.L."/>
            <person name="Taylor H.L."/>
            <person name="Dejesa L.C."/>
            <person name="Shah M.K."/>
            <person name="O'huallachain M.E."/>
            <person name="Lince M.T."/>
            <person name="Blankenship R.E."/>
            <person name="Beatty J.T."/>
            <person name="Touchman J.W."/>
        </authorList>
    </citation>
    <scope>NUCLEOTIDE SEQUENCE [LARGE SCALE GENOMIC DNA]</scope>
    <source>
        <strain evidence="3">ATCC 33942 / OCh 114</strain>
    </source>
</reference>
<dbReference type="SUPFAM" id="SSF54637">
    <property type="entry name" value="Thioesterase/thiol ester dehydrase-isomerase"/>
    <property type="match status" value="1"/>
</dbReference>
<dbReference type="PANTHER" id="PTHR43664:SF1">
    <property type="entry name" value="BETA-METHYLMALYL-COA DEHYDRATASE"/>
    <property type="match status" value="1"/>
</dbReference>
<proteinExistence type="predicted"/>
<dbReference type="KEGG" id="rde:RD1_0507"/>
<gene>
    <name evidence="2" type="ordered locus">RD1_0507</name>
</gene>
<evidence type="ECO:0000259" key="1">
    <source>
        <dbReference type="Pfam" id="PF01575"/>
    </source>
</evidence>
<sequence length="148" mass="15982">MNLSPGRYGYHDLASGDCLVTGARVISAELIDDFARVSGDTYEIHMSDAAAQAKGFERRVAHGLLVLAVIDGLKNNAPARFDALASLGWTWRFVAPVLVGDTISARFVIREKRLTANGKRGITKITAQAMNQHGAIVQEGENGLIFDL</sequence>
<dbReference type="STRING" id="375451.RD1_0507"/>
<dbReference type="InterPro" id="IPR002539">
    <property type="entry name" value="MaoC-like_dom"/>
</dbReference>
<name>Q16CS9_ROSDO</name>